<name>A0A2U8FSV6_9BURK</name>
<evidence type="ECO:0000256" key="11">
    <source>
        <dbReference type="ARBA" id="ARBA00022842"/>
    </source>
</evidence>
<keyword evidence="9 19" id="KW-0808">Transferase</keyword>
<evidence type="ECO:0000256" key="6">
    <source>
        <dbReference type="ARBA" id="ARBA00015850"/>
    </source>
</evidence>
<comment type="subcellular location">
    <subcellularLocation>
        <location evidence="2 19">Cell membrane</location>
        <topology evidence="2 19">Multi-pass membrane protein</topology>
    </subcellularLocation>
</comment>
<evidence type="ECO:0000256" key="18">
    <source>
        <dbReference type="ARBA" id="ARBA00049504"/>
    </source>
</evidence>
<evidence type="ECO:0000256" key="15">
    <source>
        <dbReference type="ARBA" id="ARBA00032605"/>
    </source>
</evidence>
<dbReference type="OrthoDB" id="9794626at2"/>
<feature type="transmembrane region" description="Helical" evidence="19">
    <location>
        <begin position="235"/>
        <end position="254"/>
    </location>
</feature>
<dbReference type="AlphaFoldDB" id="A0A2U8FSV6"/>
<protein>
    <recommendedName>
        <fullName evidence="6 19">Adenosylcobinamide-GDP ribazoletransferase</fullName>
        <ecNumber evidence="5 19">2.7.8.26</ecNumber>
    </recommendedName>
    <alternativeName>
        <fullName evidence="16 19">Cobalamin synthase</fullName>
    </alternativeName>
    <alternativeName>
        <fullName evidence="15 19">Cobalamin-5'-phosphate synthase</fullName>
    </alternativeName>
</protein>
<dbReference type="PANTHER" id="PTHR34148">
    <property type="entry name" value="ADENOSYLCOBINAMIDE-GDP RIBAZOLETRANSFERASE"/>
    <property type="match status" value="1"/>
</dbReference>
<reference evidence="20 21" key="1">
    <citation type="submission" date="2018-05" db="EMBL/GenBank/DDBJ databases">
        <title>complete genome sequence of Aquabacterium olei NBRC 110486.</title>
        <authorList>
            <person name="Tang B."/>
            <person name="Chang J."/>
            <person name="Zhang L."/>
            <person name="Yang H."/>
        </authorList>
    </citation>
    <scope>NUCLEOTIDE SEQUENCE [LARGE SCALE GENOMIC DNA]</scope>
    <source>
        <strain evidence="20 21">NBRC 110486</strain>
    </source>
</reference>
<evidence type="ECO:0000256" key="10">
    <source>
        <dbReference type="ARBA" id="ARBA00022692"/>
    </source>
</evidence>
<dbReference type="GO" id="GO:0008818">
    <property type="term" value="F:cobalamin 5'-phosphate synthase activity"/>
    <property type="evidence" value="ECO:0007669"/>
    <property type="project" value="UniProtKB-UniRule"/>
</dbReference>
<comment type="function">
    <text evidence="14 19">Joins adenosylcobinamide-GDP and alpha-ribazole to generate adenosylcobalamin (Ado-cobalamin). Also synthesizes adenosylcobalamin 5'-phosphate from adenosylcobinamide-GDP and alpha-ribazole 5'-phosphate.</text>
</comment>
<dbReference type="HAMAP" id="MF_00719">
    <property type="entry name" value="CobS"/>
    <property type="match status" value="1"/>
</dbReference>
<dbReference type="PANTHER" id="PTHR34148:SF1">
    <property type="entry name" value="ADENOSYLCOBINAMIDE-GDP RIBAZOLETRANSFERASE"/>
    <property type="match status" value="1"/>
</dbReference>
<dbReference type="Proteomes" id="UP000244892">
    <property type="component" value="Chromosome"/>
</dbReference>
<comment type="catalytic activity">
    <reaction evidence="17 19">
        <text>alpha-ribazole + adenosylcob(III)inamide-GDP = adenosylcob(III)alamin + GMP + H(+)</text>
        <dbReference type="Rhea" id="RHEA:16049"/>
        <dbReference type="ChEBI" id="CHEBI:10329"/>
        <dbReference type="ChEBI" id="CHEBI:15378"/>
        <dbReference type="ChEBI" id="CHEBI:18408"/>
        <dbReference type="ChEBI" id="CHEBI:58115"/>
        <dbReference type="ChEBI" id="CHEBI:60487"/>
        <dbReference type="EC" id="2.7.8.26"/>
    </reaction>
</comment>
<proteinExistence type="inferred from homology"/>
<evidence type="ECO:0000256" key="14">
    <source>
        <dbReference type="ARBA" id="ARBA00025228"/>
    </source>
</evidence>
<evidence type="ECO:0000256" key="7">
    <source>
        <dbReference type="ARBA" id="ARBA00022475"/>
    </source>
</evidence>
<keyword evidence="13 19" id="KW-0472">Membrane</keyword>
<evidence type="ECO:0000256" key="9">
    <source>
        <dbReference type="ARBA" id="ARBA00022679"/>
    </source>
</evidence>
<evidence type="ECO:0000256" key="2">
    <source>
        <dbReference type="ARBA" id="ARBA00004651"/>
    </source>
</evidence>
<dbReference type="Pfam" id="PF02654">
    <property type="entry name" value="CobS"/>
    <property type="match status" value="1"/>
</dbReference>
<evidence type="ECO:0000256" key="5">
    <source>
        <dbReference type="ARBA" id="ARBA00013200"/>
    </source>
</evidence>
<comment type="catalytic activity">
    <reaction evidence="18 19">
        <text>alpha-ribazole 5'-phosphate + adenosylcob(III)inamide-GDP = adenosylcob(III)alamin 5'-phosphate + GMP + H(+)</text>
        <dbReference type="Rhea" id="RHEA:23560"/>
        <dbReference type="ChEBI" id="CHEBI:15378"/>
        <dbReference type="ChEBI" id="CHEBI:57918"/>
        <dbReference type="ChEBI" id="CHEBI:58115"/>
        <dbReference type="ChEBI" id="CHEBI:60487"/>
        <dbReference type="ChEBI" id="CHEBI:60493"/>
        <dbReference type="EC" id="2.7.8.26"/>
    </reaction>
</comment>
<dbReference type="KEGG" id="aon:DEH84_12530"/>
<dbReference type="InterPro" id="IPR003805">
    <property type="entry name" value="CobS"/>
</dbReference>
<comment type="pathway">
    <text evidence="3 19">Cofactor biosynthesis; adenosylcobalamin biosynthesis; adenosylcobalamin from cob(II)yrinate a,c-diamide: step 7/7.</text>
</comment>
<dbReference type="EMBL" id="CP029210">
    <property type="protein sequence ID" value="AWI54151.1"/>
    <property type="molecule type" value="Genomic_DNA"/>
</dbReference>
<evidence type="ECO:0000256" key="19">
    <source>
        <dbReference type="HAMAP-Rule" id="MF_00719"/>
    </source>
</evidence>
<keyword evidence="12 19" id="KW-1133">Transmembrane helix</keyword>
<comment type="similarity">
    <text evidence="4 19">Belongs to the CobS family.</text>
</comment>
<keyword evidence="11 19" id="KW-0460">Magnesium</keyword>
<evidence type="ECO:0000256" key="3">
    <source>
        <dbReference type="ARBA" id="ARBA00004663"/>
    </source>
</evidence>
<evidence type="ECO:0000256" key="16">
    <source>
        <dbReference type="ARBA" id="ARBA00032853"/>
    </source>
</evidence>
<evidence type="ECO:0000256" key="8">
    <source>
        <dbReference type="ARBA" id="ARBA00022573"/>
    </source>
</evidence>
<keyword evidence="21" id="KW-1185">Reference proteome</keyword>
<sequence length="289" mass="30994">MKALVHQLRLFFVALQFLTRVPTPAWVGFEPAWLQTCLRYFPLVGALVGLAGALVLAVAIGWWPPAVAVVLSMAFTVWLTGGFHEDGWADTCDALGGAVDRERALVIMKDSRLGSYGALGLIGLLGLKATVLSALTTPLHTELGSADTSHIRTVLLAWSMMALVWCHAASRLVPVLLMTVLRYAGDLEHAKAKPLALQVDRVTVIGAVVSTALVALALWLNLWDASWPTGTLGTALGRSLLAMALVLGFCWHWFRRRLGGYTGDTLGASQQLAEVAGLLAWLTVVHPVA</sequence>
<feature type="transmembrane region" description="Helical" evidence="19">
    <location>
        <begin position="113"/>
        <end position="135"/>
    </location>
</feature>
<evidence type="ECO:0000256" key="12">
    <source>
        <dbReference type="ARBA" id="ARBA00022989"/>
    </source>
</evidence>
<keyword evidence="10 19" id="KW-0812">Transmembrane</keyword>
<evidence type="ECO:0000256" key="13">
    <source>
        <dbReference type="ARBA" id="ARBA00023136"/>
    </source>
</evidence>
<gene>
    <name evidence="19" type="primary">cobS</name>
    <name evidence="20" type="ORF">DEH84_12530</name>
</gene>
<keyword evidence="8 19" id="KW-0169">Cobalamin biosynthesis</keyword>
<evidence type="ECO:0000256" key="1">
    <source>
        <dbReference type="ARBA" id="ARBA00001946"/>
    </source>
</evidence>
<dbReference type="GO" id="GO:0051073">
    <property type="term" value="F:adenosylcobinamide-GDP ribazoletransferase activity"/>
    <property type="evidence" value="ECO:0007669"/>
    <property type="project" value="UniProtKB-UniRule"/>
</dbReference>
<feature type="transmembrane region" description="Helical" evidence="19">
    <location>
        <begin position="202"/>
        <end position="223"/>
    </location>
</feature>
<feature type="transmembrane region" description="Helical" evidence="19">
    <location>
        <begin position="43"/>
        <end position="63"/>
    </location>
</feature>
<comment type="cofactor">
    <cofactor evidence="1 19">
        <name>Mg(2+)</name>
        <dbReference type="ChEBI" id="CHEBI:18420"/>
    </cofactor>
</comment>
<dbReference type="RefSeq" id="WP_109037147.1">
    <property type="nucleotide sequence ID" value="NZ_CP029210.1"/>
</dbReference>
<keyword evidence="7 19" id="KW-1003">Cell membrane</keyword>
<evidence type="ECO:0000313" key="20">
    <source>
        <dbReference type="EMBL" id="AWI54151.1"/>
    </source>
</evidence>
<dbReference type="GO" id="GO:0005886">
    <property type="term" value="C:plasma membrane"/>
    <property type="evidence" value="ECO:0007669"/>
    <property type="project" value="UniProtKB-SubCell"/>
</dbReference>
<accession>A0A2U8FSV6</accession>
<dbReference type="UniPathway" id="UPA00148">
    <property type="reaction ID" value="UER00238"/>
</dbReference>
<feature type="transmembrane region" description="Helical" evidence="19">
    <location>
        <begin position="155"/>
        <end position="181"/>
    </location>
</feature>
<dbReference type="GO" id="GO:0009236">
    <property type="term" value="P:cobalamin biosynthetic process"/>
    <property type="evidence" value="ECO:0007669"/>
    <property type="project" value="UniProtKB-UniRule"/>
</dbReference>
<evidence type="ECO:0000256" key="17">
    <source>
        <dbReference type="ARBA" id="ARBA00048623"/>
    </source>
</evidence>
<organism evidence="20 21">
    <name type="scientific">Aquabacterium olei</name>
    <dbReference type="NCBI Taxonomy" id="1296669"/>
    <lineage>
        <taxon>Bacteria</taxon>
        <taxon>Pseudomonadati</taxon>
        <taxon>Pseudomonadota</taxon>
        <taxon>Betaproteobacteria</taxon>
        <taxon>Burkholderiales</taxon>
        <taxon>Aquabacterium</taxon>
    </lineage>
</organism>
<evidence type="ECO:0000256" key="4">
    <source>
        <dbReference type="ARBA" id="ARBA00010561"/>
    </source>
</evidence>
<evidence type="ECO:0000313" key="21">
    <source>
        <dbReference type="Proteomes" id="UP000244892"/>
    </source>
</evidence>
<dbReference type="EC" id="2.7.8.26" evidence="5 19"/>